<sequence length="1151" mass="128023">MKLTTLLIFAVLFQVSAASRAQITIVNKKITLERVFKEIQKQAGYDFFYNNDLIRNLPAVSLNVKNASVADVLDASLTGLPFQYKVVENSVVITIKPNTIIVQKQQRKVEVTVSDEYNKPIPGVSVVSKNKKVVLGMTNKEGKFMADADEGDVLIFRFLGYAVKSVEVGKSKALAVQLEPVDSKLGEVQISTGYQYIKPEQSTGAVTIMSNKEYDSRINTTDFLTALQSRIPGLLINNDIEFEGNSLFQIRGISTINGNKQPLIVIDGYPTELSLATINPNEIESVTVLRDAAAATVYGVRASNGVIVIERKKAKVGKPNVAYRATFSLTPKENYERYRWDKDASATVVEYNKDIYKNIGATAWSLTLLPTLGSLFTYPPPYTIIARKAAGIITAEEADQQLEALKLYNNTGDYGDLFLQNATTQTHNLDVSGGTENATYFITAQFNDNALTKIKNGGNRVGLSARLNLKLSKRLSVDLNTNFQEAKDFAAPVPSINSFYPYERFVDENGNPASTYAGSKVTTYYNDVIKNLGLLDNLYYPLQEMDLISDKKHSINNRFIANFKYDIGKGFNLAFGGVYETSSTDTRHLANESSAEVRQIVNRYTEIGASGLIYNVPKGDYLKQTASKTESYTARAQLNYNKQVSTDHAINLISGLEIRRLVNSGNSTANFGYSDQTLLQRPVNYALIQNSAYVSSYGRNNPALSYDGLFSQTYVENRFLSGYLNAVYNYKGKYSLTGSARIDQSNLFGTDPKNRYKPTWSVGAGWNIDREKFIQPLTWVNSMKMRAALGFNGNIAKNVLPEVIASAKLNSFGSTINSLGLLSPANSRLRWEQTFNFNLGIDYRIFKNITGNIDYYLKKSIDILASNEVDPTRGVTSAIINESTIRNGGLEIGMHADWITRKNFNWNTGFVFSKNMSKILKVYNTNVPPNSASYSYAVGSRTNYLQGYAVGGIFNYRYAGIDNTGKVLIYDKDGNTKNFDQNDKGIDDVDYVGSSIPAYNIGLSNRVDIGNFYAFAMINYFGGFRAKMPVLDPSTIRPLAGASNYWRQPGDENIPNVMPALNTSNYYNYLSATDRFIVDGTYFTLGDLTVAYSFRKSEFVKKAKLSNLELRAQASNIYTFALNKHNYSVATRSYEKSYLTPTYSAALVVNF</sequence>
<evidence type="ECO:0000313" key="11">
    <source>
        <dbReference type="EMBL" id="MFN0291039.1"/>
    </source>
</evidence>
<keyword evidence="3 7" id="KW-1134">Transmembrane beta strand</keyword>
<keyword evidence="4 7" id="KW-0812">Transmembrane</keyword>
<dbReference type="InterPro" id="IPR012910">
    <property type="entry name" value="Plug_dom"/>
</dbReference>
<dbReference type="InterPro" id="IPR023996">
    <property type="entry name" value="TonB-dep_OMP_SusC/RagA"/>
</dbReference>
<dbReference type="InterPro" id="IPR011662">
    <property type="entry name" value="Secretin/TonB_short_N"/>
</dbReference>
<dbReference type="PROSITE" id="PS52016">
    <property type="entry name" value="TONB_DEPENDENT_REC_3"/>
    <property type="match status" value="1"/>
</dbReference>
<dbReference type="Gene3D" id="2.170.130.10">
    <property type="entry name" value="TonB-dependent receptor, plug domain"/>
    <property type="match status" value="1"/>
</dbReference>
<feature type="domain" description="Secretin/TonB short N-terminal" evidence="9">
    <location>
        <begin position="45"/>
        <end position="93"/>
    </location>
</feature>
<dbReference type="Gene3D" id="2.40.170.20">
    <property type="entry name" value="TonB-dependent receptor, beta-barrel domain"/>
    <property type="match status" value="1"/>
</dbReference>
<comment type="subcellular location">
    <subcellularLocation>
        <location evidence="1 7">Cell outer membrane</location>
        <topology evidence="1 7">Multi-pass membrane protein</topology>
    </subcellularLocation>
</comment>
<comment type="similarity">
    <text evidence="7">Belongs to the TonB-dependent receptor family.</text>
</comment>
<dbReference type="Pfam" id="PF07660">
    <property type="entry name" value="STN"/>
    <property type="match status" value="1"/>
</dbReference>
<dbReference type="Pfam" id="PF07715">
    <property type="entry name" value="Plug"/>
    <property type="match status" value="1"/>
</dbReference>
<dbReference type="NCBIfam" id="TIGR04056">
    <property type="entry name" value="OMP_RagA_SusC"/>
    <property type="match status" value="1"/>
</dbReference>
<evidence type="ECO:0000313" key="12">
    <source>
        <dbReference type="Proteomes" id="UP001517367"/>
    </source>
</evidence>
<keyword evidence="12" id="KW-1185">Reference proteome</keyword>
<dbReference type="InterPro" id="IPR039426">
    <property type="entry name" value="TonB-dep_rcpt-like"/>
</dbReference>
<evidence type="ECO:0000259" key="10">
    <source>
        <dbReference type="Pfam" id="PF07715"/>
    </source>
</evidence>
<evidence type="ECO:0000256" key="2">
    <source>
        <dbReference type="ARBA" id="ARBA00022448"/>
    </source>
</evidence>
<evidence type="ECO:0000256" key="5">
    <source>
        <dbReference type="ARBA" id="ARBA00023136"/>
    </source>
</evidence>
<gene>
    <name evidence="11" type="ORF">E5L68_006530</name>
</gene>
<evidence type="ECO:0000256" key="8">
    <source>
        <dbReference type="SAM" id="SignalP"/>
    </source>
</evidence>
<evidence type="ECO:0000256" key="3">
    <source>
        <dbReference type="ARBA" id="ARBA00022452"/>
    </source>
</evidence>
<dbReference type="Proteomes" id="UP001517367">
    <property type="component" value="Unassembled WGS sequence"/>
</dbReference>
<proteinExistence type="inferred from homology"/>
<keyword evidence="6 7" id="KW-0998">Cell outer membrane</keyword>
<feature type="domain" description="TonB-dependent receptor plug" evidence="10">
    <location>
        <begin position="200"/>
        <end position="306"/>
    </location>
</feature>
<evidence type="ECO:0000256" key="1">
    <source>
        <dbReference type="ARBA" id="ARBA00004571"/>
    </source>
</evidence>
<dbReference type="InterPro" id="IPR036942">
    <property type="entry name" value="Beta-barrel_TonB_sf"/>
</dbReference>
<evidence type="ECO:0000256" key="4">
    <source>
        <dbReference type="ARBA" id="ARBA00022692"/>
    </source>
</evidence>
<comment type="caution">
    <text evidence="11">The sequence shown here is derived from an EMBL/GenBank/DDBJ whole genome shotgun (WGS) entry which is preliminary data.</text>
</comment>
<feature type="signal peptide" evidence="8">
    <location>
        <begin position="1"/>
        <end position="21"/>
    </location>
</feature>
<dbReference type="RefSeq" id="WP_171047006.1">
    <property type="nucleotide sequence ID" value="NZ_SRMP02000008.1"/>
</dbReference>
<feature type="chain" id="PRO_5046560424" evidence="8">
    <location>
        <begin position="22"/>
        <end position="1151"/>
    </location>
</feature>
<keyword evidence="2 7" id="KW-0813">Transport</keyword>
<evidence type="ECO:0000259" key="9">
    <source>
        <dbReference type="Pfam" id="PF07660"/>
    </source>
</evidence>
<dbReference type="InterPro" id="IPR037066">
    <property type="entry name" value="Plug_dom_sf"/>
</dbReference>
<keyword evidence="8" id="KW-0732">Signal</keyword>
<reference evidence="11 12" key="1">
    <citation type="submission" date="2024-12" db="EMBL/GenBank/DDBJ databases">
        <authorList>
            <person name="Hu S."/>
        </authorList>
    </citation>
    <scope>NUCLEOTIDE SEQUENCE [LARGE SCALE GENOMIC DNA]</scope>
    <source>
        <strain evidence="11 12">P-25</strain>
    </source>
</reference>
<evidence type="ECO:0000256" key="7">
    <source>
        <dbReference type="PROSITE-ProRule" id="PRU01360"/>
    </source>
</evidence>
<organism evidence="11 12">
    <name type="scientific">Pedobacter helvus</name>
    <dbReference type="NCBI Taxonomy" id="2563444"/>
    <lineage>
        <taxon>Bacteria</taxon>
        <taxon>Pseudomonadati</taxon>
        <taxon>Bacteroidota</taxon>
        <taxon>Sphingobacteriia</taxon>
        <taxon>Sphingobacteriales</taxon>
        <taxon>Sphingobacteriaceae</taxon>
        <taxon>Pedobacter</taxon>
    </lineage>
</organism>
<dbReference type="SUPFAM" id="SSF56935">
    <property type="entry name" value="Porins"/>
    <property type="match status" value="1"/>
</dbReference>
<evidence type="ECO:0000256" key="6">
    <source>
        <dbReference type="ARBA" id="ARBA00023237"/>
    </source>
</evidence>
<name>A0ABW9JF56_9SPHI</name>
<keyword evidence="5 7" id="KW-0472">Membrane</keyword>
<protein>
    <submittedName>
        <fullName evidence="11">SusC/RagA family TonB-linked outer membrane protein</fullName>
    </submittedName>
</protein>
<accession>A0ABW9JF56</accession>
<dbReference type="EMBL" id="SRMP02000008">
    <property type="protein sequence ID" value="MFN0291039.1"/>
    <property type="molecule type" value="Genomic_DNA"/>
</dbReference>